<accession>A0A9Q3HID2</accession>
<organism evidence="2 3">
    <name type="scientific">Austropuccinia psidii MF-1</name>
    <dbReference type="NCBI Taxonomy" id="1389203"/>
    <lineage>
        <taxon>Eukaryota</taxon>
        <taxon>Fungi</taxon>
        <taxon>Dikarya</taxon>
        <taxon>Basidiomycota</taxon>
        <taxon>Pucciniomycotina</taxon>
        <taxon>Pucciniomycetes</taxon>
        <taxon>Pucciniales</taxon>
        <taxon>Sphaerophragmiaceae</taxon>
        <taxon>Austropuccinia</taxon>
    </lineage>
</organism>
<dbReference type="Proteomes" id="UP000765509">
    <property type="component" value="Unassembled WGS sequence"/>
</dbReference>
<gene>
    <name evidence="2" type="ORF">O181_043379</name>
</gene>
<evidence type="ECO:0000256" key="1">
    <source>
        <dbReference type="SAM" id="MobiDB-lite"/>
    </source>
</evidence>
<comment type="caution">
    <text evidence="2">The sequence shown here is derived from an EMBL/GenBank/DDBJ whole genome shotgun (WGS) entry which is preliminary data.</text>
</comment>
<reference evidence="2" key="1">
    <citation type="submission" date="2021-03" db="EMBL/GenBank/DDBJ databases">
        <title>Draft genome sequence of rust myrtle Austropuccinia psidii MF-1, a brazilian biotype.</title>
        <authorList>
            <person name="Quecine M.C."/>
            <person name="Pachon D.M.R."/>
            <person name="Bonatelli M.L."/>
            <person name="Correr F.H."/>
            <person name="Franceschini L.M."/>
            <person name="Leite T.F."/>
            <person name="Margarido G.R.A."/>
            <person name="Almeida C.A."/>
            <person name="Ferrarezi J.A."/>
            <person name="Labate C.A."/>
        </authorList>
    </citation>
    <scope>NUCLEOTIDE SEQUENCE</scope>
    <source>
        <strain evidence="2">MF-1</strain>
    </source>
</reference>
<feature type="compositionally biased region" description="Polar residues" evidence="1">
    <location>
        <begin position="132"/>
        <end position="153"/>
    </location>
</feature>
<sequence length="278" mass="30467">MIGDVARWTNVGGPIPVGGRPIYSSSAVPIFRINNAGLVKQIRRITDSPPDLDAEGSDKLDVEDVEVVNNPVGHQSSTSPSQPPEKRFQSCLIPSDPRNFQPALATIPTSLPPASPSSSHSSPAMIPEVKPSPTQQSRTSPILTSQQLQPEASSSRRREELLPLPFPATQVFQKRDCWPIQVTKEDLNMASEKQDAVVSLFRQVNRNIREVIMYANNRAIPGTASEGMAEKFSWYEDELINDFVTGALMEARVACHSAIKNSLGGLQKNQEIKGNIFL</sequence>
<name>A0A9Q3HID2_9BASI</name>
<feature type="region of interest" description="Disordered" evidence="1">
    <location>
        <begin position="70"/>
        <end position="160"/>
    </location>
</feature>
<keyword evidence="3" id="KW-1185">Reference proteome</keyword>
<evidence type="ECO:0000313" key="2">
    <source>
        <dbReference type="EMBL" id="MBW0503664.1"/>
    </source>
</evidence>
<evidence type="ECO:0000313" key="3">
    <source>
        <dbReference type="Proteomes" id="UP000765509"/>
    </source>
</evidence>
<dbReference type="EMBL" id="AVOT02017509">
    <property type="protein sequence ID" value="MBW0503664.1"/>
    <property type="molecule type" value="Genomic_DNA"/>
</dbReference>
<protein>
    <submittedName>
        <fullName evidence="2">Uncharacterized protein</fullName>
    </submittedName>
</protein>
<dbReference type="AlphaFoldDB" id="A0A9Q3HID2"/>
<proteinExistence type="predicted"/>